<proteinExistence type="predicted"/>
<accession>A0A1H3L791</accession>
<dbReference type="EMBL" id="FNON01000006">
    <property type="protein sequence ID" value="SDY60200.1"/>
    <property type="molecule type" value="Genomic_DNA"/>
</dbReference>
<evidence type="ECO:0000313" key="2">
    <source>
        <dbReference type="Proteomes" id="UP000199515"/>
    </source>
</evidence>
<keyword evidence="2" id="KW-1185">Reference proteome</keyword>
<dbReference type="AlphaFoldDB" id="A0A1H3L791"/>
<sequence>MTVNVQLLPGGVPMPNGLPKRYSAKEDKNVHKFVEQELRKVWLQPGEKLLFGQVPTLGFLGARIGQERHVPYRPTRPVPELTLKPVRLRQPTEFVFRDTDWTDEPVLSYWAHAEHPDQIAVRLADHLSDGSGAGRLVWTDRRLAVTVFSKWLVEQPDKKALITTVCDLGPGLVTAISMPFTGMSFPAVRVVRLDFADRSTLLIRDDHAKHKVEMAWQRLGH</sequence>
<reference evidence="1 2" key="1">
    <citation type="submission" date="2016-10" db="EMBL/GenBank/DDBJ databases">
        <authorList>
            <person name="de Groot N.N."/>
        </authorList>
    </citation>
    <scope>NUCLEOTIDE SEQUENCE [LARGE SCALE GENOMIC DNA]</scope>
    <source>
        <strain evidence="1 2">CPCC 202699</strain>
    </source>
</reference>
<dbReference type="RefSeq" id="WP_091293437.1">
    <property type="nucleotide sequence ID" value="NZ_FNON01000006.1"/>
</dbReference>
<evidence type="ECO:0000313" key="1">
    <source>
        <dbReference type="EMBL" id="SDY60200.1"/>
    </source>
</evidence>
<name>A0A1H3L791_9PSEU</name>
<dbReference type="Proteomes" id="UP000199515">
    <property type="component" value="Unassembled WGS sequence"/>
</dbReference>
<organism evidence="1 2">
    <name type="scientific">Amycolatopsis xylanica</name>
    <dbReference type="NCBI Taxonomy" id="589385"/>
    <lineage>
        <taxon>Bacteria</taxon>
        <taxon>Bacillati</taxon>
        <taxon>Actinomycetota</taxon>
        <taxon>Actinomycetes</taxon>
        <taxon>Pseudonocardiales</taxon>
        <taxon>Pseudonocardiaceae</taxon>
        <taxon>Amycolatopsis</taxon>
    </lineage>
</organism>
<dbReference type="OrthoDB" id="3677880at2"/>
<gene>
    <name evidence="1" type="ORF">SAMN05421504_10693</name>
</gene>
<dbReference type="STRING" id="589385.SAMN05421504_10693"/>
<protein>
    <submittedName>
        <fullName evidence="1">Uncharacterized protein</fullName>
    </submittedName>
</protein>